<feature type="domain" description="NAD-dependent epimerase/dehydratase" evidence="2">
    <location>
        <begin position="10"/>
        <end position="124"/>
    </location>
</feature>
<dbReference type="EMBL" id="FPBK01000001">
    <property type="protein sequence ID" value="SFU31401.1"/>
    <property type="molecule type" value="Genomic_DNA"/>
</dbReference>
<protein>
    <submittedName>
        <fullName evidence="4">Uncharacterized protein</fullName>
    </submittedName>
</protein>
<dbReference type="PANTHER" id="PTHR11092:SF0">
    <property type="entry name" value="EPIMERASE FAMILY PROTEIN SDR39U1"/>
    <property type="match status" value="1"/>
</dbReference>
<evidence type="ECO:0000259" key="3">
    <source>
        <dbReference type="Pfam" id="PF08338"/>
    </source>
</evidence>
<gene>
    <name evidence="4" type="ORF">SAMN05216480_101649</name>
</gene>
<dbReference type="Pfam" id="PF01370">
    <property type="entry name" value="Epimerase"/>
    <property type="match status" value="1"/>
</dbReference>
<sequence>MKEKLIIASGTGFLGNILLTYFKDLYDVVILTRGKTQLKNGIKHIHWNAKTLGLWQHELENAAVLINLTGKSVNCRYTQANKKEILQSRLDSTYILNKAILECKQPPKHFINSSTATIYIDSNTKKMTERNGDIGNDFSMTVAKKWEEKFFATKTPNTLKTAIRTSIVLGKKGGAFIPLKRLSKFGFGGKQGNGKQLMSWIHELDFARSIHFIIQQKITGVINVTAPKTVPNQEFMKSLARNIKPIVSLPTPESLLTIGAKIIRTEPELVLKSRNVYPETLLENNFQFLYPTIDSALATLVL</sequence>
<name>A0A1I7F5D1_9FLAO</name>
<dbReference type="Proteomes" id="UP000199138">
    <property type="component" value="Unassembled WGS sequence"/>
</dbReference>
<dbReference type="STRING" id="1224947.SAMN05216480_101649"/>
<evidence type="ECO:0000256" key="1">
    <source>
        <dbReference type="ARBA" id="ARBA00009353"/>
    </source>
</evidence>
<dbReference type="SUPFAM" id="SSF51735">
    <property type="entry name" value="NAD(P)-binding Rossmann-fold domains"/>
    <property type="match status" value="1"/>
</dbReference>
<evidence type="ECO:0000313" key="4">
    <source>
        <dbReference type="EMBL" id="SFU31401.1"/>
    </source>
</evidence>
<dbReference type="InterPro" id="IPR001509">
    <property type="entry name" value="Epimerase_deHydtase"/>
</dbReference>
<reference evidence="4 5" key="1">
    <citation type="submission" date="2016-10" db="EMBL/GenBank/DDBJ databases">
        <authorList>
            <person name="de Groot N.N."/>
        </authorList>
    </citation>
    <scope>NUCLEOTIDE SEQUENCE [LARGE SCALE GENOMIC DNA]</scope>
    <source>
        <strain evidence="4 5">CGMCC 1.12333</strain>
    </source>
</reference>
<dbReference type="OrthoDB" id="9801773at2"/>
<keyword evidence="5" id="KW-1185">Reference proteome</keyword>
<dbReference type="InterPro" id="IPR010099">
    <property type="entry name" value="SDR39U1"/>
</dbReference>
<dbReference type="InterPro" id="IPR013549">
    <property type="entry name" value="DUF1731"/>
</dbReference>
<dbReference type="PANTHER" id="PTHR11092">
    <property type="entry name" value="SUGAR NUCLEOTIDE EPIMERASE RELATED"/>
    <property type="match status" value="1"/>
</dbReference>
<dbReference type="RefSeq" id="WP_093022909.1">
    <property type="nucleotide sequence ID" value="NZ_FPBK01000001.1"/>
</dbReference>
<feature type="domain" description="DUF1731" evidence="3">
    <location>
        <begin position="264"/>
        <end position="299"/>
    </location>
</feature>
<dbReference type="AlphaFoldDB" id="A0A1I7F5D1"/>
<proteinExistence type="inferred from homology"/>
<dbReference type="Pfam" id="PF08338">
    <property type="entry name" value="DUF1731"/>
    <property type="match status" value="1"/>
</dbReference>
<dbReference type="NCBIfam" id="TIGR01777">
    <property type="entry name" value="yfcH"/>
    <property type="match status" value="1"/>
</dbReference>
<evidence type="ECO:0000313" key="5">
    <source>
        <dbReference type="Proteomes" id="UP000199138"/>
    </source>
</evidence>
<evidence type="ECO:0000259" key="2">
    <source>
        <dbReference type="Pfam" id="PF01370"/>
    </source>
</evidence>
<dbReference type="InterPro" id="IPR036291">
    <property type="entry name" value="NAD(P)-bd_dom_sf"/>
</dbReference>
<dbReference type="Gene3D" id="3.40.50.720">
    <property type="entry name" value="NAD(P)-binding Rossmann-like Domain"/>
    <property type="match status" value="1"/>
</dbReference>
<accession>A0A1I7F5D1</accession>
<organism evidence="4 5">
    <name type="scientific">Pustulibacterium marinum</name>
    <dbReference type="NCBI Taxonomy" id="1224947"/>
    <lineage>
        <taxon>Bacteria</taxon>
        <taxon>Pseudomonadati</taxon>
        <taxon>Bacteroidota</taxon>
        <taxon>Flavobacteriia</taxon>
        <taxon>Flavobacteriales</taxon>
        <taxon>Flavobacteriaceae</taxon>
        <taxon>Pustulibacterium</taxon>
    </lineage>
</organism>
<comment type="similarity">
    <text evidence="1">Belongs to the NAD(P)-dependent epimerase/dehydratase family. SDR39U1 subfamily.</text>
</comment>